<keyword evidence="1" id="KW-1133">Transmembrane helix</keyword>
<dbReference type="AlphaFoldDB" id="Q18EP1"/>
<gene>
    <name evidence="2" type="ordered locus">HQ_3485A</name>
</gene>
<evidence type="ECO:0000313" key="3">
    <source>
        <dbReference type="Proteomes" id="UP000001975"/>
    </source>
</evidence>
<protein>
    <submittedName>
        <fullName evidence="2">DUF457 family protein</fullName>
    </submittedName>
</protein>
<organism evidence="2 3">
    <name type="scientific">Haloquadratum walsbyi (strain DSM 16790 / HBSQ001)</name>
    <dbReference type="NCBI Taxonomy" id="362976"/>
    <lineage>
        <taxon>Archaea</taxon>
        <taxon>Methanobacteriati</taxon>
        <taxon>Methanobacteriota</taxon>
        <taxon>Stenosarchaea group</taxon>
        <taxon>Halobacteria</taxon>
        <taxon>Halobacteriales</taxon>
        <taxon>Haloferacaceae</taxon>
        <taxon>Haloquadratum</taxon>
    </lineage>
</organism>
<accession>Q18EP1</accession>
<keyword evidence="3" id="KW-1185">Reference proteome</keyword>
<name>Q18EP1_HALWD</name>
<dbReference type="EMBL" id="AM180088">
    <property type="protein sequence ID" value="CAJ53580.2"/>
    <property type="molecule type" value="Genomic_DNA"/>
</dbReference>
<dbReference type="Pfam" id="PF04307">
    <property type="entry name" value="YdjM"/>
    <property type="match status" value="1"/>
</dbReference>
<feature type="transmembrane region" description="Helical" evidence="1">
    <location>
        <begin position="139"/>
        <end position="159"/>
    </location>
</feature>
<evidence type="ECO:0000256" key="1">
    <source>
        <dbReference type="SAM" id="Phobius"/>
    </source>
</evidence>
<feature type="transmembrane region" description="Helical" evidence="1">
    <location>
        <begin position="59"/>
        <end position="80"/>
    </location>
</feature>
<dbReference type="InterPro" id="IPR007404">
    <property type="entry name" value="YdjM-like"/>
</dbReference>
<evidence type="ECO:0000313" key="2">
    <source>
        <dbReference type="EMBL" id="CAJ53580.2"/>
    </source>
</evidence>
<sequence length="170" mass="19001">MSPLEHALVALIPVTIYILLRHRRLPSKTMLSVVCFGSVFPDLVDKPVSYANLTPWGRVFMHSLPFAIPIVLVVLGYALITNRLHLGTGFSVGYLLHLPGDWHTRLLNGEIPPDLLWPLTSIPAHPGPAHWWGPHNINIIWWSAFSIITLSIVAIRMGMDISTQMKRSSS</sequence>
<reference evidence="2 3" key="1">
    <citation type="journal article" date="2006" name="BMC Genomics">
        <title>The genome of the square archaeon Haloquadratum walsbyi: life at the limits of water activity.</title>
        <authorList>
            <person name="Bolhuis H.H."/>
            <person name="Palm P.P."/>
            <person name="Wende A.W."/>
            <person name="Falb M.M."/>
            <person name="Rampp M.M."/>
            <person name="Rodriguez-Valera F.F."/>
            <person name="Pfeiffer F.F."/>
            <person name="Oesterhelt D.D."/>
        </authorList>
    </citation>
    <scope>NUCLEOTIDE SEQUENCE [LARGE SCALE GENOMIC DNA]</scope>
    <source>
        <strain evidence="3">DSM 16790 / HBSQ001</strain>
    </source>
</reference>
<keyword evidence="1" id="KW-0472">Membrane</keyword>
<dbReference type="RefSeq" id="WP_048066861.1">
    <property type="nucleotide sequence ID" value="NC_008212.1"/>
</dbReference>
<dbReference type="GeneID" id="4193495"/>
<dbReference type="HOGENOM" id="CLU_089194_0_0_2"/>
<feature type="transmembrane region" description="Helical" evidence="1">
    <location>
        <begin position="6"/>
        <end position="22"/>
    </location>
</feature>
<keyword evidence="1" id="KW-0812">Transmembrane</keyword>
<dbReference type="eggNOG" id="arCOG03392">
    <property type="taxonomic scope" value="Archaea"/>
</dbReference>
<proteinExistence type="predicted"/>
<dbReference type="KEGG" id="hwa:HQ_3485A"/>
<dbReference type="Proteomes" id="UP000001975">
    <property type="component" value="Chromosome"/>
</dbReference>